<keyword evidence="4" id="KW-1185">Reference proteome</keyword>
<dbReference type="AlphaFoldDB" id="A0A348AN04"/>
<dbReference type="RefSeq" id="WP_126309323.1">
    <property type="nucleotide sequence ID" value="NZ_AP018449.1"/>
</dbReference>
<evidence type="ECO:0000313" key="3">
    <source>
        <dbReference type="EMBL" id="BBB92452.1"/>
    </source>
</evidence>
<comment type="similarity">
    <text evidence="1">Belongs to the site-specific recombinase resolvase family.</text>
</comment>
<proteinExistence type="inferred from homology"/>
<dbReference type="SMART" id="SM00857">
    <property type="entry name" value="Resolvase"/>
    <property type="match status" value="1"/>
</dbReference>
<evidence type="ECO:0000256" key="1">
    <source>
        <dbReference type="ARBA" id="ARBA00009913"/>
    </source>
</evidence>
<organism evidence="3 4">
    <name type="scientific">Methylomusa anaerophila</name>
    <dbReference type="NCBI Taxonomy" id="1930071"/>
    <lineage>
        <taxon>Bacteria</taxon>
        <taxon>Bacillati</taxon>
        <taxon>Bacillota</taxon>
        <taxon>Negativicutes</taxon>
        <taxon>Selenomonadales</taxon>
        <taxon>Sporomusaceae</taxon>
        <taxon>Methylomusa</taxon>
    </lineage>
</organism>
<dbReference type="PANTHER" id="PTHR30461:SF26">
    <property type="entry name" value="RESOLVASE HOMOLOG YNEB"/>
    <property type="match status" value="1"/>
</dbReference>
<sequence length="123" mass="14001">MKEQLRAWLYCRIDAPEDTHGTLKSQKEELYDYAEQMGFVVTGYAEDLGSGLNLSRSGLQETEKAANESQMDVLVVKRLDRIGRDTAQVLEFLRGLDQLGIAIYSPLEGEIRLEQQGLDFFLR</sequence>
<dbReference type="EMBL" id="AP018449">
    <property type="protein sequence ID" value="BBB92452.1"/>
    <property type="molecule type" value="Genomic_DNA"/>
</dbReference>
<dbReference type="GO" id="GO:0003677">
    <property type="term" value="F:DNA binding"/>
    <property type="evidence" value="ECO:0007669"/>
    <property type="project" value="InterPro"/>
</dbReference>
<dbReference type="PROSITE" id="PS51736">
    <property type="entry name" value="RECOMBINASES_3"/>
    <property type="match status" value="1"/>
</dbReference>
<dbReference type="Gene3D" id="3.40.50.1390">
    <property type="entry name" value="Resolvase, N-terminal catalytic domain"/>
    <property type="match status" value="1"/>
</dbReference>
<dbReference type="Pfam" id="PF00239">
    <property type="entry name" value="Resolvase"/>
    <property type="match status" value="1"/>
</dbReference>
<feature type="domain" description="Resolvase/invertase-type recombinase catalytic" evidence="2">
    <location>
        <begin position="6"/>
        <end position="123"/>
    </location>
</feature>
<dbReference type="CDD" id="cd00338">
    <property type="entry name" value="Ser_Recombinase"/>
    <property type="match status" value="1"/>
</dbReference>
<dbReference type="InterPro" id="IPR006119">
    <property type="entry name" value="Resolv_N"/>
</dbReference>
<dbReference type="OrthoDB" id="1848801at2"/>
<gene>
    <name evidence="3" type="ORF">MAMMFC1_03145</name>
</gene>
<dbReference type="KEGG" id="mana:MAMMFC1_03145"/>
<dbReference type="Proteomes" id="UP000276437">
    <property type="component" value="Chromosome"/>
</dbReference>
<name>A0A348AN04_9FIRM</name>
<reference evidence="3 4" key="1">
    <citation type="journal article" date="2018" name="Int. J. Syst. Evol. Microbiol.">
        <title>Methylomusa anaerophila gen. nov., sp. nov., an anaerobic methanol-utilizing bacterium isolated from a microbial fuel cell.</title>
        <authorList>
            <person name="Amano N."/>
            <person name="Yamamuro A."/>
            <person name="Miyahara M."/>
            <person name="Kouzuma A."/>
            <person name="Abe T."/>
            <person name="Watanabe K."/>
        </authorList>
    </citation>
    <scope>NUCLEOTIDE SEQUENCE [LARGE SCALE GENOMIC DNA]</scope>
    <source>
        <strain evidence="3 4">MMFC1</strain>
    </source>
</reference>
<evidence type="ECO:0000313" key="4">
    <source>
        <dbReference type="Proteomes" id="UP000276437"/>
    </source>
</evidence>
<dbReference type="InterPro" id="IPR050639">
    <property type="entry name" value="SSR_resolvase"/>
</dbReference>
<dbReference type="InterPro" id="IPR036162">
    <property type="entry name" value="Resolvase-like_N_sf"/>
</dbReference>
<protein>
    <recommendedName>
        <fullName evidence="2">Resolvase/invertase-type recombinase catalytic domain-containing protein</fullName>
    </recommendedName>
</protein>
<dbReference type="SUPFAM" id="SSF53041">
    <property type="entry name" value="Resolvase-like"/>
    <property type="match status" value="1"/>
</dbReference>
<dbReference type="GO" id="GO:0000150">
    <property type="term" value="F:DNA strand exchange activity"/>
    <property type="evidence" value="ECO:0007669"/>
    <property type="project" value="InterPro"/>
</dbReference>
<accession>A0A348AN04</accession>
<dbReference type="PANTHER" id="PTHR30461">
    <property type="entry name" value="DNA-INVERTASE FROM LAMBDOID PROPHAGE"/>
    <property type="match status" value="1"/>
</dbReference>
<evidence type="ECO:0000259" key="2">
    <source>
        <dbReference type="PROSITE" id="PS51736"/>
    </source>
</evidence>